<dbReference type="CDD" id="cd18787">
    <property type="entry name" value="SF2_C_DEAD"/>
    <property type="match status" value="1"/>
</dbReference>
<feature type="compositionally biased region" description="Low complexity" evidence="7">
    <location>
        <begin position="929"/>
        <end position="940"/>
    </location>
</feature>
<gene>
    <name evidence="11" type="ORF">ZIOFF_043906</name>
</gene>
<feature type="compositionally biased region" description="Polar residues" evidence="7">
    <location>
        <begin position="971"/>
        <end position="987"/>
    </location>
</feature>
<dbReference type="PROSITE" id="PS00039">
    <property type="entry name" value="DEAD_ATP_HELICASE"/>
    <property type="match status" value="1"/>
</dbReference>
<feature type="compositionally biased region" description="Low complexity" evidence="7">
    <location>
        <begin position="1041"/>
        <end position="1059"/>
    </location>
</feature>
<keyword evidence="2" id="KW-0547">Nucleotide-binding</keyword>
<evidence type="ECO:0000313" key="11">
    <source>
        <dbReference type="EMBL" id="KAG6496058.1"/>
    </source>
</evidence>
<name>A0A8J5KQW5_ZINOF</name>
<evidence type="ECO:0000256" key="4">
    <source>
        <dbReference type="ARBA" id="ARBA00022806"/>
    </source>
</evidence>
<evidence type="ECO:0000256" key="3">
    <source>
        <dbReference type="ARBA" id="ARBA00022801"/>
    </source>
</evidence>
<keyword evidence="4" id="KW-0347">Helicase</keyword>
<feature type="compositionally biased region" description="Polar residues" evidence="7">
    <location>
        <begin position="996"/>
        <end position="1007"/>
    </location>
</feature>
<evidence type="ECO:0000256" key="6">
    <source>
        <dbReference type="ARBA" id="ARBA00022884"/>
    </source>
</evidence>
<feature type="compositionally biased region" description="Basic and acidic residues" evidence="7">
    <location>
        <begin position="864"/>
        <end position="876"/>
    </location>
</feature>
<dbReference type="Pfam" id="PF00270">
    <property type="entry name" value="DEAD"/>
    <property type="match status" value="1"/>
</dbReference>
<evidence type="ECO:0000256" key="7">
    <source>
        <dbReference type="SAM" id="MobiDB-lite"/>
    </source>
</evidence>
<evidence type="ECO:0000256" key="5">
    <source>
        <dbReference type="ARBA" id="ARBA00022840"/>
    </source>
</evidence>
<dbReference type="FunFam" id="3.40.50.300:FF:000008">
    <property type="entry name" value="ATP-dependent RNA helicase RhlB"/>
    <property type="match status" value="1"/>
</dbReference>
<dbReference type="GO" id="GO:0003724">
    <property type="term" value="F:RNA helicase activity"/>
    <property type="evidence" value="ECO:0007669"/>
    <property type="project" value="UniProtKB-EC"/>
</dbReference>
<feature type="compositionally biased region" description="Pro residues" evidence="7">
    <location>
        <begin position="52"/>
        <end position="68"/>
    </location>
</feature>
<dbReference type="SMART" id="SM00490">
    <property type="entry name" value="HELICc"/>
    <property type="match status" value="1"/>
</dbReference>
<organism evidence="11 12">
    <name type="scientific">Zingiber officinale</name>
    <name type="common">Ginger</name>
    <name type="synonym">Amomum zingiber</name>
    <dbReference type="NCBI Taxonomy" id="94328"/>
    <lineage>
        <taxon>Eukaryota</taxon>
        <taxon>Viridiplantae</taxon>
        <taxon>Streptophyta</taxon>
        <taxon>Embryophyta</taxon>
        <taxon>Tracheophyta</taxon>
        <taxon>Spermatophyta</taxon>
        <taxon>Magnoliopsida</taxon>
        <taxon>Liliopsida</taxon>
        <taxon>Zingiberales</taxon>
        <taxon>Zingiberaceae</taxon>
        <taxon>Zingiber</taxon>
    </lineage>
</organism>
<feature type="region of interest" description="Disordered" evidence="7">
    <location>
        <begin position="45"/>
        <end position="140"/>
    </location>
</feature>
<feature type="compositionally biased region" description="Basic and acidic residues" evidence="7">
    <location>
        <begin position="811"/>
        <end position="824"/>
    </location>
</feature>
<feature type="compositionally biased region" description="Basic residues" evidence="7">
    <location>
        <begin position="850"/>
        <end position="860"/>
    </location>
</feature>
<feature type="compositionally biased region" description="Polar residues" evidence="7">
    <location>
        <begin position="1152"/>
        <end position="1166"/>
    </location>
</feature>
<dbReference type="PROSITE" id="PS50020">
    <property type="entry name" value="WW_DOMAIN_2"/>
    <property type="match status" value="1"/>
</dbReference>
<feature type="compositionally biased region" description="Basic residues" evidence="7">
    <location>
        <begin position="800"/>
        <end position="810"/>
    </location>
</feature>
<feature type="compositionally biased region" description="Basic residues" evidence="7">
    <location>
        <begin position="768"/>
        <end position="780"/>
    </location>
</feature>
<dbReference type="Pfam" id="PF00271">
    <property type="entry name" value="Helicase_C"/>
    <property type="match status" value="1"/>
</dbReference>
<dbReference type="GO" id="GO:0016787">
    <property type="term" value="F:hydrolase activity"/>
    <property type="evidence" value="ECO:0007669"/>
    <property type="project" value="UniProtKB-KW"/>
</dbReference>
<dbReference type="CDD" id="cd00201">
    <property type="entry name" value="WW"/>
    <property type="match status" value="1"/>
</dbReference>
<feature type="compositionally biased region" description="Polar residues" evidence="7">
    <location>
        <begin position="825"/>
        <end position="841"/>
    </location>
</feature>
<keyword evidence="12" id="KW-1185">Reference proteome</keyword>
<dbReference type="InterPro" id="IPR014001">
    <property type="entry name" value="Helicase_ATP-bd"/>
</dbReference>
<reference evidence="11 12" key="1">
    <citation type="submission" date="2020-08" db="EMBL/GenBank/DDBJ databases">
        <title>Plant Genome Project.</title>
        <authorList>
            <person name="Zhang R.-G."/>
        </authorList>
    </citation>
    <scope>NUCLEOTIDE SEQUENCE [LARGE SCALE GENOMIC DNA]</scope>
    <source>
        <tissue evidence="11">Rhizome</tissue>
    </source>
</reference>
<dbReference type="PROSITE" id="PS51192">
    <property type="entry name" value="HELICASE_ATP_BIND_1"/>
    <property type="match status" value="1"/>
</dbReference>
<feature type="region of interest" description="Disordered" evidence="7">
    <location>
        <begin position="767"/>
        <end position="1307"/>
    </location>
</feature>
<keyword evidence="6" id="KW-0694">RNA-binding</keyword>
<feature type="region of interest" description="Disordered" evidence="7">
    <location>
        <begin position="676"/>
        <end position="730"/>
    </location>
</feature>
<dbReference type="GO" id="GO:0005524">
    <property type="term" value="F:ATP binding"/>
    <property type="evidence" value="ECO:0007669"/>
    <property type="project" value="UniProtKB-KW"/>
</dbReference>
<dbReference type="SUPFAM" id="SSF52540">
    <property type="entry name" value="P-loop containing nucleoside triphosphate hydrolases"/>
    <property type="match status" value="1"/>
</dbReference>
<proteinExistence type="predicted"/>
<dbReference type="PROSITE" id="PS01159">
    <property type="entry name" value="WW_DOMAIN_1"/>
    <property type="match status" value="1"/>
</dbReference>
<feature type="compositionally biased region" description="Basic and acidic residues" evidence="7">
    <location>
        <begin position="1230"/>
        <end position="1239"/>
    </location>
</feature>
<dbReference type="EC" id="3.6.4.13" evidence="1"/>
<feature type="compositionally biased region" description="Basic and acidic residues" evidence="7">
    <location>
        <begin position="953"/>
        <end position="970"/>
    </location>
</feature>
<accession>A0A8J5KQW5</accession>
<feature type="compositionally biased region" description="Basic and acidic residues" evidence="7">
    <location>
        <begin position="1009"/>
        <end position="1022"/>
    </location>
</feature>
<evidence type="ECO:0000259" key="8">
    <source>
        <dbReference type="PROSITE" id="PS50020"/>
    </source>
</evidence>
<dbReference type="SMART" id="SM00456">
    <property type="entry name" value="WW"/>
    <property type="match status" value="1"/>
</dbReference>
<dbReference type="PROSITE" id="PS51194">
    <property type="entry name" value="HELICASE_CTER"/>
    <property type="match status" value="1"/>
</dbReference>
<evidence type="ECO:0000259" key="9">
    <source>
        <dbReference type="PROSITE" id="PS51192"/>
    </source>
</evidence>
<feature type="compositionally biased region" description="Acidic residues" evidence="7">
    <location>
        <begin position="1284"/>
        <end position="1296"/>
    </location>
</feature>
<feature type="domain" description="Helicase ATP-binding" evidence="9">
    <location>
        <begin position="331"/>
        <end position="505"/>
    </location>
</feature>
<dbReference type="EMBL" id="JACMSC010000012">
    <property type="protein sequence ID" value="KAG6496058.1"/>
    <property type="molecule type" value="Genomic_DNA"/>
</dbReference>
<dbReference type="InterPro" id="IPR001650">
    <property type="entry name" value="Helicase_C-like"/>
</dbReference>
<keyword evidence="5" id="KW-0067">ATP-binding</keyword>
<dbReference type="Gene3D" id="2.20.70.10">
    <property type="match status" value="1"/>
</dbReference>
<evidence type="ECO:0000313" key="12">
    <source>
        <dbReference type="Proteomes" id="UP000734854"/>
    </source>
</evidence>
<feature type="domain" description="Helicase C-terminal" evidence="10">
    <location>
        <begin position="534"/>
        <end position="678"/>
    </location>
</feature>
<protein>
    <recommendedName>
        <fullName evidence="1">RNA helicase</fullName>
        <ecNumber evidence="1">3.6.4.13</ecNumber>
    </recommendedName>
</protein>
<dbReference type="InterPro" id="IPR027417">
    <property type="entry name" value="P-loop_NTPase"/>
</dbReference>
<evidence type="ECO:0000259" key="10">
    <source>
        <dbReference type="PROSITE" id="PS51194"/>
    </source>
</evidence>
<dbReference type="InterPro" id="IPR001202">
    <property type="entry name" value="WW_dom"/>
</dbReference>
<dbReference type="Gene3D" id="3.40.50.300">
    <property type="entry name" value="P-loop containing nucleotide triphosphate hydrolases"/>
    <property type="match status" value="2"/>
</dbReference>
<dbReference type="GO" id="GO:0003723">
    <property type="term" value="F:RNA binding"/>
    <property type="evidence" value="ECO:0007669"/>
    <property type="project" value="UniProtKB-KW"/>
</dbReference>
<dbReference type="InterPro" id="IPR036020">
    <property type="entry name" value="WW_dom_sf"/>
</dbReference>
<dbReference type="PANTHER" id="PTHR47958">
    <property type="entry name" value="ATP-DEPENDENT RNA HELICASE DBP3"/>
    <property type="match status" value="1"/>
</dbReference>
<evidence type="ECO:0000256" key="2">
    <source>
        <dbReference type="ARBA" id="ARBA00022741"/>
    </source>
</evidence>
<dbReference type="InterPro" id="IPR000629">
    <property type="entry name" value="RNA-helicase_DEAD-box_CS"/>
</dbReference>
<dbReference type="SUPFAM" id="SSF51045">
    <property type="entry name" value="WW domain"/>
    <property type="match status" value="1"/>
</dbReference>
<dbReference type="SMART" id="SM00487">
    <property type="entry name" value="DEXDc"/>
    <property type="match status" value="1"/>
</dbReference>
<feature type="region of interest" description="Disordered" evidence="7">
    <location>
        <begin position="1"/>
        <end position="24"/>
    </location>
</feature>
<dbReference type="InterPro" id="IPR011545">
    <property type="entry name" value="DEAD/DEAH_box_helicase_dom"/>
</dbReference>
<dbReference type="Proteomes" id="UP000734854">
    <property type="component" value="Unassembled WGS sequence"/>
</dbReference>
<sequence length="1307" mass="143992">MAGGSTSSRPRYAPDDPTLPKPWRALVDGSTGYLYYWNPETNVTQYERPSDELPPPPPLLPPPPPLLPPKSASVIAVSRHHPDDRRHRHDDDDRHDRSRIHQVWLLHADGNGRSRNGHSTKEKREGKISTGGQGSSVNVGRASSIPVEAYRRQNEIIVTGEDVPAPFMTFESAGFPPEILEEMLMPLLSSFPSVLCRSWRAHYGGLNLGRADPLTDLWVSLPMVIWLRMPLRSSEFKVLSAPASHLQAVAITACIREQVPTGKGLVSLLYISWFCSDCLSFYLGAKDIRPFLLLQFASIKQQFAFQGCTSGISLVCRAGFSAPTPIQAQSWPIALQSHDIVAIAKTGSGKTLGYLFPGFMHLKRLRNDCKLGPTMLILAPTRELATQIQDEALKFGRSSRILSTCVYGGAPKGPQLRDLDRGVDIIVATPGRLNDILEMKRVSLRQVSYLVLDEADRMLDMGFEPQIRKIVKEVPHRRQTLMFTATWPKEVRKIAADLLVHPVQVNIGSSDELVANTSITQYVEVITPVEKQRRVEQILRNQDAGSKVLIFCTTKRMCDQLSRTLARQFKAAAIHGDKSQAERDRVLSQFRTGRSPILVATDVAARGLDIKDIRVVINYDFPTGVEDYVHRIGRTGRAGATGVSYTFFCQQDSKYASDLVKILEGANQKVPKELKDMVSRGGHGGRSRRWASRSDAKDNGRLVTGQSNLGGLLSLPSRSDSYLGSHGTNDREPLDRLTVLVLEPTSVPGQNVYKLFLTDANTGYISRGRVRSRSRSHSRDRKNNPSLKRARLASPPSRNRGSRSRSHSPKHVLDRYRGGTKELTRVSSQLPRRIPSPTTRHASPPSRNQGRSRSRSRSHSPNRGYDRHSGRTREVVHVSSLPKRMPSPTAKHVNPSSRNHDRSPSKSGSPNPNRGYDHYGGGTNEVARSSSPLPKKMSSPTARHASLPSKSPHSIDHVFDCHDEENREATHGSSALPNLIPSSTTRHASPPGRNCGHSQSRSLSCSSDHGFDRYSERTRDAAHGSSPLSNQMPSPTVMHASPPGRSFGCSPSRSRSHSPNHVYSPNDGYDAHGEGSKEVTLVSSSFPKRMPSPAAGRENPHRNHVCSRSRSPSRSPNHGSDCFHGSAGQIASASPPLSRRGLSPIDCHASPPISNRGQSRSRSLSHSPGRGVVHYGQGSEQEPQVDLPHPITVPALASHRTSDPNHSVMPYDNQRSQSSDGGNIAAVELNESHGQDERSRKPHGSDSPCQWHKRSPLKNEDFNPQLSVPRPAQLPVLPLNSHVEEEEGMIPADEDSLIFQEDGRTSP</sequence>
<feature type="compositionally biased region" description="Basic and acidic residues" evidence="7">
    <location>
        <begin position="80"/>
        <end position="96"/>
    </location>
</feature>
<dbReference type="Pfam" id="PF00397">
    <property type="entry name" value="WW"/>
    <property type="match status" value="1"/>
</dbReference>
<feature type="domain" description="WW" evidence="8">
    <location>
        <begin position="17"/>
        <end position="51"/>
    </location>
</feature>
<evidence type="ECO:0000256" key="1">
    <source>
        <dbReference type="ARBA" id="ARBA00012552"/>
    </source>
</evidence>
<keyword evidence="3" id="KW-0378">Hydrolase</keyword>
<comment type="caution">
    <text evidence="11">The sequence shown here is derived from an EMBL/GenBank/DDBJ whole genome shotgun (WGS) entry which is preliminary data.</text>
</comment>